<proteinExistence type="predicted"/>
<organism evidence="1 2">
    <name type="scientific">Legionella waltersii</name>
    <dbReference type="NCBI Taxonomy" id="66969"/>
    <lineage>
        <taxon>Bacteria</taxon>
        <taxon>Pseudomonadati</taxon>
        <taxon>Pseudomonadota</taxon>
        <taxon>Gammaproteobacteria</taxon>
        <taxon>Legionellales</taxon>
        <taxon>Legionellaceae</taxon>
        <taxon>Legionella</taxon>
    </lineage>
</organism>
<evidence type="ECO:0000313" key="2">
    <source>
        <dbReference type="Proteomes" id="UP000054729"/>
    </source>
</evidence>
<protein>
    <submittedName>
        <fullName evidence="1">Uncharacterized protein</fullName>
    </submittedName>
</protein>
<dbReference type="AlphaFoldDB" id="A0A0W1ACX5"/>
<dbReference type="Proteomes" id="UP000054729">
    <property type="component" value="Unassembled WGS sequence"/>
</dbReference>
<comment type="caution">
    <text evidence="1">The sequence shown here is derived from an EMBL/GenBank/DDBJ whole genome shotgun (WGS) entry which is preliminary data.</text>
</comment>
<sequence length="134" mass="16059">MTPSLGEVLQYQNEQVLAHFRNKHSDYSVQSSQQLFQDLLAWMWLAQQRNILGKKSYLFGPLLIVDDMWHSFILHTRDYVQFSTTYFGDYFHHEVEPDGMEHVLDEDEIRDFLEDCYQYLGEGWVERRFSEALV</sequence>
<evidence type="ECO:0000313" key="1">
    <source>
        <dbReference type="EMBL" id="KTD79194.1"/>
    </source>
</evidence>
<reference evidence="1 2" key="1">
    <citation type="submission" date="2015-11" db="EMBL/GenBank/DDBJ databases">
        <title>Genomic analysis of 38 Legionella species identifies large and diverse effector repertoires.</title>
        <authorList>
            <person name="Burstein D."/>
            <person name="Amaro F."/>
            <person name="Zusman T."/>
            <person name="Lifshitz Z."/>
            <person name="Cohen O."/>
            <person name="Gilbert J.A."/>
            <person name="Pupko T."/>
            <person name="Shuman H.A."/>
            <person name="Segal G."/>
        </authorList>
    </citation>
    <scope>NUCLEOTIDE SEQUENCE [LARGE SCALE GENOMIC DNA]</scope>
    <source>
        <strain evidence="1 2">ATCC 51914</strain>
    </source>
</reference>
<dbReference type="EMBL" id="LNZB01000036">
    <property type="protein sequence ID" value="KTD79194.1"/>
    <property type="molecule type" value="Genomic_DNA"/>
</dbReference>
<gene>
    <name evidence="1" type="ORF">Lwal_1266</name>
</gene>
<dbReference type="STRING" id="66969.Lwal_1266"/>
<dbReference type="OrthoDB" id="278697at2"/>
<accession>A0A0W1ACX5</accession>
<name>A0A0W1ACX5_9GAMM</name>
<keyword evidence="2" id="KW-1185">Reference proteome</keyword>
<dbReference type="RefSeq" id="WP_058479976.1">
    <property type="nucleotide sequence ID" value="NZ_CAAAIQ010000007.1"/>
</dbReference>
<dbReference type="PATRIC" id="fig|66969.6.peg.1391"/>